<evidence type="ECO:0000313" key="5">
    <source>
        <dbReference type="Proteomes" id="UP001465668"/>
    </source>
</evidence>
<dbReference type="Proteomes" id="UP001465668">
    <property type="component" value="Unassembled WGS sequence"/>
</dbReference>
<reference evidence="4 5" key="1">
    <citation type="submission" date="2024-02" db="EMBL/GenBank/DDBJ databases">
        <title>First draft genome assembly of two strains of Seiridium cardinale.</title>
        <authorList>
            <person name="Emiliani G."/>
            <person name="Scali E."/>
        </authorList>
    </citation>
    <scope>NUCLEOTIDE SEQUENCE [LARGE SCALE GENOMIC DNA]</scope>
    <source>
        <strain evidence="4 5">BM-138-000479</strain>
    </source>
</reference>
<feature type="transmembrane region" description="Helical" evidence="2">
    <location>
        <begin position="72"/>
        <end position="94"/>
    </location>
</feature>
<keyword evidence="2" id="KW-0812">Transmembrane</keyword>
<evidence type="ECO:0000313" key="4">
    <source>
        <dbReference type="EMBL" id="KAK9769642.1"/>
    </source>
</evidence>
<evidence type="ECO:0000259" key="3">
    <source>
        <dbReference type="Pfam" id="PF24802"/>
    </source>
</evidence>
<proteinExistence type="predicted"/>
<keyword evidence="2" id="KW-0472">Membrane</keyword>
<sequence length="369" mass="41649">MDVLEFSPRNTASLQKTPKTCRCATSGTEEMDDVNQSLPMSMTMAAFAGISWYIGIEINISLFLLFKRRRGLYFWSCALSSWGVVLQPLFIILADFGVWKDLIPSITMIYLTCLIMVVPQGWVLYSRLHLLMHKAEILRGIKFVLIFNSIVFSGPTMVIGVLAQTTTFNPSLISVNRVWDRLQLVVFLAQETTLGILYIYQTHKYLRDCSPLIERSVPSTVQEGLRCQTKEQKSVLNHLVYTNLLVIALDVTLLGIQCANFFYLQGAFKPCVYGIKLKVEFVILNRLVNSVQRRSNGELRVTSGYEIRTASCAVSRGDTADRRTRYNGFWHKPSEVISGRGRDGIQLEHTKGGHAFGSQSRESQHAMLG</sequence>
<protein>
    <submittedName>
        <fullName evidence="4">Integral membrane protein</fullName>
    </submittedName>
</protein>
<keyword evidence="5" id="KW-1185">Reference proteome</keyword>
<feature type="region of interest" description="Disordered" evidence="1">
    <location>
        <begin position="348"/>
        <end position="369"/>
    </location>
</feature>
<dbReference type="EMBL" id="JARVKM010000116">
    <property type="protein sequence ID" value="KAK9769642.1"/>
    <property type="molecule type" value="Genomic_DNA"/>
</dbReference>
<feature type="domain" description="DUF7703" evidence="3">
    <location>
        <begin position="40"/>
        <end position="296"/>
    </location>
</feature>
<evidence type="ECO:0000256" key="2">
    <source>
        <dbReference type="SAM" id="Phobius"/>
    </source>
</evidence>
<feature type="transmembrane region" description="Helical" evidence="2">
    <location>
        <begin position="182"/>
        <end position="200"/>
    </location>
</feature>
<feature type="transmembrane region" description="Helical" evidence="2">
    <location>
        <begin position="106"/>
        <end position="125"/>
    </location>
</feature>
<name>A0ABR2X7P3_9PEZI</name>
<comment type="caution">
    <text evidence="4">The sequence shown here is derived from an EMBL/GenBank/DDBJ whole genome shotgun (WGS) entry which is preliminary data.</text>
</comment>
<gene>
    <name evidence="4" type="ORF">SCAR479_13707</name>
</gene>
<evidence type="ECO:0000256" key="1">
    <source>
        <dbReference type="SAM" id="MobiDB-lite"/>
    </source>
</evidence>
<keyword evidence="2" id="KW-1133">Transmembrane helix</keyword>
<dbReference type="PANTHER" id="PTHR37013">
    <property type="entry name" value="INTEGRAL MEMBRANE PROTEIN (AFU_ORTHOLOGUE AFUA_1G05950)-RELATED"/>
    <property type="match status" value="1"/>
</dbReference>
<dbReference type="PANTHER" id="PTHR37013:SF4">
    <property type="entry name" value="INTEGRAL MEMBRANE PROTEIN"/>
    <property type="match status" value="1"/>
</dbReference>
<feature type="transmembrane region" description="Helical" evidence="2">
    <location>
        <begin position="44"/>
        <end position="65"/>
    </location>
</feature>
<dbReference type="InterPro" id="IPR056120">
    <property type="entry name" value="DUF7703"/>
</dbReference>
<feature type="transmembrane region" description="Helical" evidence="2">
    <location>
        <begin position="240"/>
        <end position="263"/>
    </location>
</feature>
<dbReference type="Pfam" id="PF24802">
    <property type="entry name" value="DUF7703"/>
    <property type="match status" value="1"/>
</dbReference>
<accession>A0ABR2X7P3</accession>
<feature type="transmembrane region" description="Helical" evidence="2">
    <location>
        <begin position="137"/>
        <end position="162"/>
    </location>
</feature>
<organism evidence="4 5">
    <name type="scientific">Seiridium cardinale</name>
    <dbReference type="NCBI Taxonomy" id="138064"/>
    <lineage>
        <taxon>Eukaryota</taxon>
        <taxon>Fungi</taxon>
        <taxon>Dikarya</taxon>
        <taxon>Ascomycota</taxon>
        <taxon>Pezizomycotina</taxon>
        <taxon>Sordariomycetes</taxon>
        <taxon>Xylariomycetidae</taxon>
        <taxon>Amphisphaeriales</taxon>
        <taxon>Sporocadaceae</taxon>
        <taxon>Seiridium</taxon>
    </lineage>
</organism>